<organism evidence="2 3">
    <name type="scientific">Aegilops tauschii subsp. strangulata</name>
    <name type="common">Goatgrass</name>
    <dbReference type="NCBI Taxonomy" id="200361"/>
    <lineage>
        <taxon>Eukaryota</taxon>
        <taxon>Viridiplantae</taxon>
        <taxon>Streptophyta</taxon>
        <taxon>Embryophyta</taxon>
        <taxon>Tracheophyta</taxon>
        <taxon>Spermatophyta</taxon>
        <taxon>Magnoliopsida</taxon>
        <taxon>Liliopsida</taxon>
        <taxon>Poales</taxon>
        <taxon>Poaceae</taxon>
        <taxon>BOP clade</taxon>
        <taxon>Pooideae</taxon>
        <taxon>Triticodae</taxon>
        <taxon>Triticeae</taxon>
        <taxon>Triticinae</taxon>
        <taxon>Aegilops</taxon>
    </lineage>
</organism>
<evidence type="ECO:0000313" key="3">
    <source>
        <dbReference type="Proteomes" id="UP000015105"/>
    </source>
</evidence>
<accession>A0A453JIL2</accession>
<dbReference type="EnsemblPlants" id="AET5Gv20063900.43">
    <property type="protein sequence ID" value="AET5Gv20063900.43"/>
    <property type="gene ID" value="AET5Gv20063900"/>
</dbReference>
<dbReference type="AlphaFoldDB" id="A0A453JIL2"/>
<reference evidence="2" key="5">
    <citation type="journal article" date="2021" name="G3 (Bethesda)">
        <title>Aegilops tauschii genome assembly Aet v5.0 features greater sequence contiguity and improved annotation.</title>
        <authorList>
            <person name="Wang L."/>
            <person name="Zhu T."/>
            <person name="Rodriguez J.C."/>
            <person name="Deal K.R."/>
            <person name="Dubcovsky J."/>
            <person name="McGuire P.E."/>
            <person name="Lux T."/>
            <person name="Spannagl M."/>
            <person name="Mayer K.F.X."/>
            <person name="Baldrich P."/>
            <person name="Meyers B.C."/>
            <person name="Huo N."/>
            <person name="Gu Y.Q."/>
            <person name="Zhou H."/>
            <person name="Devos K.M."/>
            <person name="Bennetzen J.L."/>
            <person name="Unver T."/>
            <person name="Budak H."/>
            <person name="Gulick P.J."/>
            <person name="Galiba G."/>
            <person name="Kalapos B."/>
            <person name="Nelson D.R."/>
            <person name="Li P."/>
            <person name="You F.M."/>
            <person name="Luo M.C."/>
            <person name="Dvorak J."/>
        </authorList>
    </citation>
    <scope>NUCLEOTIDE SEQUENCE [LARGE SCALE GENOMIC DNA]</scope>
    <source>
        <strain evidence="2">cv. AL8/78</strain>
    </source>
</reference>
<evidence type="ECO:0000313" key="2">
    <source>
        <dbReference type="EnsemblPlants" id="AET5Gv20063900.43"/>
    </source>
</evidence>
<feature type="compositionally biased region" description="Low complexity" evidence="1">
    <location>
        <begin position="54"/>
        <end position="70"/>
    </location>
</feature>
<dbReference type="Proteomes" id="UP000015105">
    <property type="component" value="Chromosome 5D"/>
</dbReference>
<name>A0A453JIL2_AEGTS</name>
<protein>
    <submittedName>
        <fullName evidence="2">Uncharacterized protein</fullName>
    </submittedName>
</protein>
<proteinExistence type="predicted"/>
<dbReference type="Gramene" id="AET5Gv20063900.43">
    <property type="protein sequence ID" value="AET5Gv20063900.43"/>
    <property type="gene ID" value="AET5Gv20063900"/>
</dbReference>
<evidence type="ECO:0000256" key="1">
    <source>
        <dbReference type="SAM" id="MobiDB-lite"/>
    </source>
</evidence>
<feature type="region of interest" description="Disordered" evidence="1">
    <location>
        <begin position="1"/>
        <end position="71"/>
    </location>
</feature>
<reference evidence="3" key="1">
    <citation type="journal article" date="2014" name="Science">
        <title>Ancient hybridizations among the ancestral genomes of bread wheat.</title>
        <authorList>
            <consortium name="International Wheat Genome Sequencing Consortium,"/>
            <person name="Marcussen T."/>
            <person name="Sandve S.R."/>
            <person name="Heier L."/>
            <person name="Spannagl M."/>
            <person name="Pfeifer M."/>
            <person name="Jakobsen K.S."/>
            <person name="Wulff B.B."/>
            <person name="Steuernagel B."/>
            <person name="Mayer K.F."/>
            <person name="Olsen O.A."/>
        </authorList>
    </citation>
    <scope>NUCLEOTIDE SEQUENCE [LARGE SCALE GENOMIC DNA]</scope>
    <source>
        <strain evidence="3">cv. AL8/78</strain>
    </source>
</reference>
<reference evidence="2" key="3">
    <citation type="journal article" date="2017" name="Nature">
        <title>Genome sequence of the progenitor of the wheat D genome Aegilops tauschii.</title>
        <authorList>
            <person name="Luo M.C."/>
            <person name="Gu Y.Q."/>
            <person name="Puiu D."/>
            <person name="Wang H."/>
            <person name="Twardziok S.O."/>
            <person name="Deal K.R."/>
            <person name="Huo N."/>
            <person name="Zhu T."/>
            <person name="Wang L."/>
            <person name="Wang Y."/>
            <person name="McGuire P.E."/>
            <person name="Liu S."/>
            <person name="Long H."/>
            <person name="Ramasamy R.K."/>
            <person name="Rodriguez J.C."/>
            <person name="Van S.L."/>
            <person name="Yuan L."/>
            <person name="Wang Z."/>
            <person name="Xia Z."/>
            <person name="Xiao L."/>
            <person name="Anderson O.D."/>
            <person name="Ouyang S."/>
            <person name="Liang Y."/>
            <person name="Zimin A.V."/>
            <person name="Pertea G."/>
            <person name="Qi P."/>
            <person name="Bennetzen J.L."/>
            <person name="Dai X."/>
            <person name="Dawson M.W."/>
            <person name="Muller H.G."/>
            <person name="Kugler K."/>
            <person name="Rivarola-Duarte L."/>
            <person name="Spannagl M."/>
            <person name="Mayer K.F.X."/>
            <person name="Lu F.H."/>
            <person name="Bevan M.W."/>
            <person name="Leroy P."/>
            <person name="Li P."/>
            <person name="You F.M."/>
            <person name="Sun Q."/>
            <person name="Liu Z."/>
            <person name="Lyons E."/>
            <person name="Wicker T."/>
            <person name="Salzberg S.L."/>
            <person name="Devos K.M."/>
            <person name="Dvorak J."/>
        </authorList>
    </citation>
    <scope>NUCLEOTIDE SEQUENCE [LARGE SCALE GENOMIC DNA]</scope>
    <source>
        <strain evidence="2">cv. AL8/78</strain>
    </source>
</reference>
<dbReference type="Gene3D" id="3.10.129.10">
    <property type="entry name" value="Hotdog Thioesterase"/>
    <property type="match status" value="1"/>
</dbReference>
<sequence>KEYDVKKKLSLGAHTERKSRILRSPLSDRPAGGSGEDSPAAGGGGGRRSRRTRCPPGSTTPSCSAASPSRLLNSGNFLHGGATESLLDLVGSAVFYTAAAQTRGSSLY</sequence>
<reference evidence="2" key="4">
    <citation type="submission" date="2019-03" db="UniProtKB">
        <authorList>
            <consortium name="EnsemblPlants"/>
        </authorList>
    </citation>
    <scope>IDENTIFICATION</scope>
</reference>
<reference evidence="3" key="2">
    <citation type="journal article" date="2017" name="Nat. Plants">
        <title>The Aegilops tauschii genome reveals multiple impacts of transposons.</title>
        <authorList>
            <person name="Zhao G."/>
            <person name="Zou C."/>
            <person name="Li K."/>
            <person name="Wang K."/>
            <person name="Li T."/>
            <person name="Gao L."/>
            <person name="Zhang X."/>
            <person name="Wang H."/>
            <person name="Yang Z."/>
            <person name="Liu X."/>
            <person name="Jiang W."/>
            <person name="Mao L."/>
            <person name="Kong X."/>
            <person name="Jiao Y."/>
            <person name="Jia J."/>
        </authorList>
    </citation>
    <scope>NUCLEOTIDE SEQUENCE [LARGE SCALE GENOMIC DNA]</scope>
    <source>
        <strain evidence="3">cv. AL8/78</strain>
    </source>
</reference>
<keyword evidence="3" id="KW-1185">Reference proteome</keyword>